<evidence type="ECO:0000256" key="1">
    <source>
        <dbReference type="ARBA" id="ARBA00012282"/>
    </source>
</evidence>
<feature type="domain" description="PAS" evidence="4">
    <location>
        <begin position="328"/>
        <end position="372"/>
    </location>
</feature>
<dbReference type="InterPro" id="IPR035965">
    <property type="entry name" value="PAS-like_dom_sf"/>
</dbReference>
<dbReference type="EMBL" id="CP053697">
    <property type="protein sequence ID" value="QKE64252.1"/>
    <property type="molecule type" value="Genomic_DNA"/>
</dbReference>
<feature type="domain" description="GGDEF" evidence="6">
    <location>
        <begin position="488"/>
        <end position="621"/>
    </location>
</feature>
<keyword evidence="3" id="KW-1133">Transmembrane helix</keyword>
<dbReference type="InterPro" id="IPR013767">
    <property type="entry name" value="PAS_fold"/>
</dbReference>
<dbReference type="Pfam" id="PF00990">
    <property type="entry name" value="GGDEF"/>
    <property type="match status" value="1"/>
</dbReference>
<evidence type="ECO:0000313" key="8">
    <source>
        <dbReference type="Proteomes" id="UP000501379"/>
    </source>
</evidence>
<evidence type="ECO:0000313" key="7">
    <source>
        <dbReference type="EMBL" id="QKE64252.1"/>
    </source>
</evidence>
<proteinExistence type="predicted"/>
<dbReference type="PROSITE" id="PS50887">
    <property type="entry name" value="GGDEF"/>
    <property type="match status" value="1"/>
</dbReference>
<dbReference type="NCBIfam" id="TIGR00254">
    <property type="entry name" value="GGDEF"/>
    <property type="match status" value="1"/>
</dbReference>
<feature type="domain" description="EAL" evidence="5">
    <location>
        <begin position="630"/>
        <end position="883"/>
    </location>
</feature>
<evidence type="ECO:0000256" key="2">
    <source>
        <dbReference type="ARBA" id="ARBA00022636"/>
    </source>
</evidence>
<dbReference type="InterPro" id="IPR052155">
    <property type="entry name" value="Biofilm_reg_signaling"/>
</dbReference>
<keyword evidence="8" id="KW-1185">Reference proteome</keyword>
<dbReference type="EC" id="3.1.4.52" evidence="1"/>
<protein>
    <recommendedName>
        <fullName evidence="1">cyclic-guanylate-specific phosphodiesterase</fullName>
        <ecNumber evidence="1">3.1.4.52</ecNumber>
    </recommendedName>
</protein>
<dbReference type="Pfam" id="PF00989">
    <property type="entry name" value="PAS"/>
    <property type="match status" value="1"/>
</dbReference>
<sequence length="892" mass="99514">MPLNLDRIIHRQHGLQQRRISRTFAISVALALLLSVGFSGWSILRDYQSNRDQHRHSMTALSRALEGYTSALLLQSYESIRVAGQNLAQQGVRRTDAESIYAALRDAMRYDPVSSYLYARVEGALFIIDINGQPAHGLPLHESLQQLHSTPLNGPLHSPLHNPLRINGQSGFLLPLTLEVQATGAAPLQLGALLATDRFANLIEHLGLQHGMNGGLLSAQGVILYRTPYPERYIGQSLPVESLLLKPNPQQISSFVETPSIAGEPSLYVITPSPRFPLAAVIGETRSSFYGPWLRRSGLTLTLLAASLLLLALAATLLQRLIRQLSQDEDFYRRLFTDVTDGLLLTDSDGKILTANPVVARMFGLSAAETLSGRRPSTLSPEQQPDGSLSTQRAGRLFDNILAGQEQQFEWQFQRLDNGEPFDCEVRISLFRWRDRDLLLGVLHDITERKRYLVEQEFLASHDSLTRLPNRYWLNRHIEQRLNAADAQPFAVLLLDMNRFKEVNDTLGHQHGDQVLTELGQRLQHWLHEQNAEIARLGGDEMAVVSAHLADQAALTGLCNGIAQIIARPLQVDGIHLELSASIGVALFPEHAQTSHGLLRCADIAMYQAKRERREFVVYHSDSDNHTPERLALHTQLSRAIRENSLTLHYQPKIRLSDRQVVGFEALLRWPHPEKGMIPPGDFIPLAENTELIHPLTHWVLDEALGQLRRWQEQGLGTCLAVNISPHNLLNPGFTEELRELLASHQVAAEWLELEVTEGALMADPERALHSLLAIRELGVTLSIDDFGTGYSSLAYLKRLPTQLLKIDRTFVSAMTHNASDAMIVQSTLALAHNFSMQVVAEGVEDEATAAALSRLGCDIAQGYYFGRPMPAAEVERWRTAYDKSPDKSMSL</sequence>
<dbReference type="SMART" id="SM00086">
    <property type="entry name" value="PAC"/>
    <property type="match status" value="1"/>
</dbReference>
<dbReference type="Pfam" id="PF00563">
    <property type="entry name" value="EAL"/>
    <property type="match status" value="1"/>
</dbReference>
<dbReference type="InterPro" id="IPR043128">
    <property type="entry name" value="Rev_trsase/Diguanyl_cyclase"/>
</dbReference>
<dbReference type="InterPro" id="IPR000160">
    <property type="entry name" value="GGDEF_dom"/>
</dbReference>
<dbReference type="SMART" id="SM00052">
    <property type="entry name" value="EAL"/>
    <property type="match status" value="1"/>
</dbReference>
<gene>
    <name evidence="7" type="ORF">HNE05_13120</name>
</gene>
<evidence type="ECO:0000259" key="4">
    <source>
        <dbReference type="PROSITE" id="PS50112"/>
    </source>
</evidence>
<dbReference type="Gene3D" id="3.30.450.20">
    <property type="entry name" value="PAS domain"/>
    <property type="match status" value="2"/>
</dbReference>
<reference evidence="7" key="1">
    <citation type="submission" date="2020-07" db="EMBL/GenBank/DDBJ databases">
        <title>Nitrate ammonifying Pseudomonas campi sp. nov. isolated from German agricultural grassland.</title>
        <authorList>
            <person name="Timsy T."/>
            <person name="Ulrich A."/>
            <person name="Spanner T."/>
            <person name="Foesel B."/>
            <person name="Kolb S."/>
            <person name="Horn M.A."/>
            <person name="Behrendt U."/>
        </authorList>
    </citation>
    <scope>NUCLEOTIDE SEQUENCE</scope>
    <source>
        <strain evidence="7">S1-A32-2</strain>
    </source>
</reference>
<dbReference type="SMART" id="SM00267">
    <property type="entry name" value="GGDEF"/>
    <property type="match status" value="1"/>
</dbReference>
<dbReference type="PANTHER" id="PTHR44757">
    <property type="entry name" value="DIGUANYLATE CYCLASE DGCP"/>
    <property type="match status" value="1"/>
</dbReference>
<dbReference type="GO" id="GO:0071111">
    <property type="term" value="F:cyclic-guanylate-specific phosphodiesterase activity"/>
    <property type="evidence" value="ECO:0007669"/>
    <property type="project" value="UniProtKB-EC"/>
</dbReference>
<dbReference type="InterPro" id="IPR035919">
    <property type="entry name" value="EAL_sf"/>
</dbReference>
<dbReference type="AlphaFoldDB" id="A0A6M8FIT9"/>
<keyword evidence="2" id="KW-0973">c-di-GMP</keyword>
<dbReference type="PANTHER" id="PTHR44757:SF2">
    <property type="entry name" value="BIOFILM ARCHITECTURE MAINTENANCE PROTEIN MBAA"/>
    <property type="match status" value="1"/>
</dbReference>
<dbReference type="Gene3D" id="3.20.20.450">
    <property type="entry name" value="EAL domain"/>
    <property type="match status" value="1"/>
</dbReference>
<dbReference type="Gene3D" id="3.30.70.270">
    <property type="match status" value="1"/>
</dbReference>
<dbReference type="NCBIfam" id="TIGR00229">
    <property type="entry name" value="sensory_box"/>
    <property type="match status" value="1"/>
</dbReference>
<dbReference type="SMART" id="SM00091">
    <property type="entry name" value="PAS"/>
    <property type="match status" value="1"/>
</dbReference>
<feature type="transmembrane region" description="Helical" evidence="3">
    <location>
        <begin position="20"/>
        <end position="44"/>
    </location>
</feature>
<dbReference type="GO" id="GO:0006355">
    <property type="term" value="P:regulation of DNA-templated transcription"/>
    <property type="evidence" value="ECO:0007669"/>
    <property type="project" value="InterPro"/>
</dbReference>
<dbReference type="InterPro" id="IPR029787">
    <property type="entry name" value="Nucleotide_cyclase"/>
</dbReference>
<name>A0A6M8FIT9_9GAMM</name>
<evidence type="ECO:0000259" key="6">
    <source>
        <dbReference type="PROSITE" id="PS50887"/>
    </source>
</evidence>
<dbReference type="InterPro" id="IPR000014">
    <property type="entry name" value="PAS"/>
</dbReference>
<dbReference type="SUPFAM" id="SSF141868">
    <property type="entry name" value="EAL domain-like"/>
    <property type="match status" value="1"/>
</dbReference>
<dbReference type="PROSITE" id="PS50883">
    <property type="entry name" value="EAL"/>
    <property type="match status" value="1"/>
</dbReference>
<dbReference type="InterPro" id="IPR001633">
    <property type="entry name" value="EAL_dom"/>
</dbReference>
<dbReference type="CDD" id="cd01948">
    <property type="entry name" value="EAL"/>
    <property type="match status" value="1"/>
</dbReference>
<dbReference type="CDD" id="cd00130">
    <property type="entry name" value="PAS"/>
    <property type="match status" value="1"/>
</dbReference>
<dbReference type="KEGG" id="pcam:HNE05_13120"/>
<dbReference type="RefSeq" id="WP_173209002.1">
    <property type="nucleotide sequence ID" value="NZ_CP053697.2"/>
</dbReference>
<dbReference type="InterPro" id="IPR001610">
    <property type="entry name" value="PAC"/>
</dbReference>
<dbReference type="SUPFAM" id="SSF55073">
    <property type="entry name" value="Nucleotide cyclase"/>
    <property type="match status" value="1"/>
</dbReference>
<dbReference type="FunFam" id="3.20.20.450:FF:000001">
    <property type="entry name" value="Cyclic di-GMP phosphodiesterase yahA"/>
    <property type="match status" value="1"/>
</dbReference>
<dbReference type="PROSITE" id="PS50112">
    <property type="entry name" value="PAS"/>
    <property type="match status" value="1"/>
</dbReference>
<keyword evidence="3" id="KW-0472">Membrane</keyword>
<evidence type="ECO:0000259" key="5">
    <source>
        <dbReference type="PROSITE" id="PS50883"/>
    </source>
</evidence>
<keyword evidence="3" id="KW-0812">Transmembrane</keyword>
<dbReference type="Proteomes" id="UP000501379">
    <property type="component" value="Chromosome"/>
</dbReference>
<evidence type="ECO:0000256" key="3">
    <source>
        <dbReference type="SAM" id="Phobius"/>
    </source>
</evidence>
<accession>A0A6M8FIT9</accession>
<dbReference type="CDD" id="cd12915">
    <property type="entry name" value="PDC2_DGC_like"/>
    <property type="match status" value="1"/>
</dbReference>
<organism evidence="7 8">
    <name type="scientific">Aquipseudomonas campi</name>
    <dbReference type="NCBI Taxonomy" id="2731681"/>
    <lineage>
        <taxon>Bacteria</taxon>
        <taxon>Pseudomonadati</taxon>
        <taxon>Pseudomonadota</taxon>
        <taxon>Gammaproteobacteria</taxon>
        <taxon>Pseudomonadales</taxon>
        <taxon>Pseudomonadaceae</taxon>
        <taxon>Aquipseudomonas</taxon>
    </lineage>
</organism>
<dbReference type="SUPFAM" id="SSF55785">
    <property type="entry name" value="PYP-like sensor domain (PAS domain)"/>
    <property type="match status" value="1"/>
</dbReference>
<dbReference type="CDD" id="cd01949">
    <property type="entry name" value="GGDEF"/>
    <property type="match status" value="1"/>
</dbReference>